<organism evidence="2 3">
    <name type="scientific">Jezberella montanilacus</name>
    <dbReference type="NCBI Taxonomy" id="323426"/>
    <lineage>
        <taxon>Bacteria</taxon>
        <taxon>Pseudomonadati</taxon>
        <taxon>Pseudomonadota</taxon>
        <taxon>Betaproteobacteria</taxon>
        <taxon>Burkholderiales</taxon>
        <taxon>Alcaligenaceae</taxon>
        <taxon>Jezberella</taxon>
    </lineage>
</organism>
<comment type="caution">
    <text evidence="2">The sequence shown here is derived from an EMBL/GenBank/DDBJ whole genome shotgun (WGS) entry which is preliminary data.</text>
</comment>
<evidence type="ECO:0000313" key="3">
    <source>
        <dbReference type="Proteomes" id="UP000238308"/>
    </source>
</evidence>
<protein>
    <submittedName>
        <fullName evidence="2">Uncharacterized protein</fullName>
    </submittedName>
</protein>
<reference evidence="2 3" key="1">
    <citation type="submission" date="2018-03" db="EMBL/GenBank/DDBJ databases">
        <title>Genomic Encyclopedia of Type Strains, Phase III (KMG-III): the genomes of soil and plant-associated and newly described type strains.</title>
        <authorList>
            <person name="Whitman W."/>
        </authorList>
    </citation>
    <scope>NUCLEOTIDE SEQUENCE [LARGE SCALE GENOMIC DNA]</scope>
    <source>
        <strain evidence="2 3">MWH-P2sevCIIIb</strain>
    </source>
</reference>
<keyword evidence="1" id="KW-1133">Transmembrane helix</keyword>
<dbReference type="EMBL" id="PVTV01000012">
    <property type="protein sequence ID" value="PRY98372.1"/>
    <property type="molecule type" value="Genomic_DNA"/>
</dbReference>
<accession>A0A2T0XHI2</accession>
<keyword evidence="1" id="KW-0472">Membrane</keyword>
<evidence type="ECO:0000313" key="2">
    <source>
        <dbReference type="EMBL" id="PRY98372.1"/>
    </source>
</evidence>
<dbReference type="Proteomes" id="UP000238308">
    <property type="component" value="Unassembled WGS sequence"/>
</dbReference>
<name>A0A2T0XHI2_9BURK</name>
<gene>
    <name evidence="2" type="ORF">BCM14_1199</name>
</gene>
<keyword evidence="1" id="KW-0812">Transmembrane</keyword>
<proteinExistence type="predicted"/>
<feature type="transmembrane region" description="Helical" evidence="1">
    <location>
        <begin position="12"/>
        <end position="29"/>
    </location>
</feature>
<dbReference type="AlphaFoldDB" id="A0A2T0XHI2"/>
<evidence type="ECO:0000256" key="1">
    <source>
        <dbReference type="SAM" id="Phobius"/>
    </source>
</evidence>
<keyword evidence="3" id="KW-1185">Reference proteome</keyword>
<sequence length="32" mass="3720">MTPEQRSKNKRVGLVFLFIVVALFAWTIVKNL</sequence>